<dbReference type="RefSeq" id="WP_249830959.1">
    <property type="nucleotide sequence ID" value="NZ_JAMGBE010000002.1"/>
</dbReference>
<dbReference type="Pfam" id="PF09917">
    <property type="entry name" value="DUF2147"/>
    <property type="match status" value="1"/>
</dbReference>
<gene>
    <name evidence="3" type="ORF">LZ538_05245</name>
</gene>
<dbReference type="PANTHER" id="PTHR36919">
    <property type="entry name" value="BLR1215 PROTEIN"/>
    <property type="match status" value="1"/>
</dbReference>
<accession>A0ABT0S0Y2</accession>
<keyword evidence="1" id="KW-0732">Signal</keyword>
<evidence type="ECO:0000313" key="4">
    <source>
        <dbReference type="Proteomes" id="UP001165342"/>
    </source>
</evidence>
<keyword evidence="4" id="KW-1185">Reference proteome</keyword>
<reference evidence="3" key="1">
    <citation type="submission" date="2022-05" db="EMBL/GenBank/DDBJ databases">
        <authorList>
            <person name="Jo J.-H."/>
            <person name="Im W.-T."/>
        </authorList>
    </citation>
    <scope>NUCLEOTIDE SEQUENCE</scope>
    <source>
        <strain evidence="3">SE220</strain>
    </source>
</reference>
<name>A0ABT0S0Y2_9SPHN</name>
<evidence type="ECO:0000259" key="2">
    <source>
        <dbReference type="Pfam" id="PF09917"/>
    </source>
</evidence>
<dbReference type="Gene3D" id="2.40.128.520">
    <property type="match status" value="1"/>
</dbReference>
<protein>
    <submittedName>
        <fullName evidence="3">DUF2147 domain-containing protein</fullName>
    </submittedName>
</protein>
<comment type="caution">
    <text evidence="3">The sequence shown here is derived from an EMBL/GenBank/DDBJ whole genome shotgun (WGS) entry which is preliminary data.</text>
</comment>
<feature type="chain" id="PRO_5046741432" evidence="1">
    <location>
        <begin position="27"/>
        <end position="139"/>
    </location>
</feature>
<feature type="domain" description="DUF2147" evidence="2">
    <location>
        <begin position="40"/>
        <end position="137"/>
    </location>
</feature>
<evidence type="ECO:0000313" key="3">
    <source>
        <dbReference type="EMBL" id="MCL6729462.1"/>
    </source>
</evidence>
<organism evidence="3 4">
    <name type="scientific">Sphingomonas hankyongi</name>
    <dbReference type="NCBI Taxonomy" id="2908209"/>
    <lineage>
        <taxon>Bacteria</taxon>
        <taxon>Pseudomonadati</taxon>
        <taxon>Pseudomonadota</taxon>
        <taxon>Alphaproteobacteria</taxon>
        <taxon>Sphingomonadales</taxon>
        <taxon>Sphingomonadaceae</taxon>
        <taxon>Sphingomonas</taxon>
    </lineage>
</organism>
<dbReference type="Proteomes" id="UP001165342">
    <property type="component" value="Unassembled WGS sequence"/>
</dbReference>
<evidence type="ECO:0000256" key="1">
    <source>
        <dbReference type="SAM" id="SignalP"/>
    </source>
</evidence>
<dbReference type="EMBL" id="JAMGBE010000002">
    <property type="protein sequence ID" value="MCL6729462.1"/>
    <property type="molecule type" value="Genomic_DNA"/>
</dbReference>
<dbReference type="PANTHER" id="PTHR36919:SF2">
    <property type="entry name" value="BLL6627 PROTEIN"/>
    <property type="match status" value="1"/>
</dbReference>
<dbReference type="InterPro" id="IPR019223">
    <property type="entry name" value="DUF2147"/>
</dbReference>
<feature type="signal peptide" evidence="1">
    <location>
        <begin position="1"/>
        <end position="26"/>
    </location>
</feature>
<sequence>MMRHQIKIFLAAVGMTLLSMPSPDPAQTPANDIVLRNPSNSVHVRIHPCGKSRCGTVVWANDKAKADSARGGTPNLVGTELFREFREVSPKVWKGKVFVPDLNKVFTGTGTVKDQNTVVARGCLIGNIGCKSQTWTRVR</sequence>
<proteinExistence type="predicted"/>